<reference evidence="2 3" key="1">
    <citation type="submission" date="2017-06" db="EMBL/GenBank/DDBJ databases">
        <title>Draft genome of Pseudomonas nitroreducens DF05.</title>
        <authorList>
            <person name="Iyer R."/>
        </authorList>
    </citation>
    <scope>NUCLEOTIDE SEQUENCE [LARGE SCALE GENOMIC DNA]</scope>
    <source>
        <strain evidence="2 3">DF05</strain>
    </source>
</reference>
<comment type="caution">
    <text evidence="2">The sequence shown here is derived from an EMBL/GenBank/DDBJ whole genome shotgun (WGS) entry which is preliminary data.</text>
</comment>
<feature type="domain" description="DUF2846" evidence="1">
    <location>
        <begin position="31"/>
        <end position="124"/>
    </location>
</feature>
<organism evidence="2 3">
    <name type="scientific">Pseudomonas nitroreducens</name>
    <dbReference type="NCBI Taxonomy" id="46680"/>
    <lineage>
        <taxon>Bacteria</taxon>
        <taxon>Pseudomonadati</taxon>
        <taxon>Pseudomonadota</taxon>
        <taxon>Gammaproteobacteria</taxon>
        <taxon>Pseudomonadales</taxon>
        <taxon>Pseudomonadaceae</taxon>
        <taxon>Pseudomonas</taxon>
    </lineage>
</organism>
<protein>
    <recommendedName>
        <fullName evidence="1">DUF2846 domain-containing protein</fullName>
    </recommendedName>
</protein>
<gene>
    <name evidence="2" type="ORF">CEG18_23905</name>
</gene>
<proteinExistence type="predicted"/>
<dbReference type="AlphaFoldDB" id="A0A246F808"/>
<evidence type="ECO:0000259" key="1">
    <source>
        <dbReference type="Pfam" id="PF11008"/>
    </source>
</evidence>
<evidence type="ECO:0000313" key="2">
    <source>
        <dbReference type="EMBL" id="OWP48440.1"/>
    </source>
</evidence>
<dbReference type="RefSeq" id="WP_088421013.1">
    <property type="nucleotide sequence ID" value="NZ_NJBA01000009.1"/>
</dbReference>
<dbReference type="Pfam" id="PF11008">
    <property type="entry name" value="DUF2846"/>
    <property type="match status" value="1"/>
</dbReference>
<dbReference type="EMBL" id="NJBA01000009">
    <property type="protein sequence ID" value="OWP48440.1"/>
    <property type="molecule type" value="Genomic_DNA"/>
</dbReference>
<evidence type="ECO:0000313" key="3">
    <source>
        <dbReference type="Proteomes" id="UP000198145"/>
    </source>
</evidence>
<dbReference type="Proteomes" id="UP000198145">
    <property type="component" value="Unassembled WGS sequence"/>
</dbReference>
<name>A0A246F808_PSENT</name>
<dbReference type="PROSITE" id="PS51257">
    <property type="entry name" value="PROKAR_LIPOPROTEIN"/>
    <property type="match status" value="1"/>
</dbReference>
<sequence length="158" mass="17468">MRALALPFVLALLAGCAGPGHFEAVPPGSPSKAVLYLYRPAADNPGREPLRFSYPDVLIDEQSVGTLKFNAYRRVELAPGTHQIRVTGLTRAASWEPRDIKQSFSVAPGEIKYLKLDVRFNLNEMMLGNPGPSYLIRLTPMRADDAVYEIRETSPQTP</sequence>
<dbReference type="InterPro" id="IPR022548">
    <property type="entry name" value="DUF2846"/>
</dbReference>
<accession>A0A246F808</accession>